<sequence length="104" mass="11461">MDANESVMYSIMFTDSETGYMTQASFKNIFSTNKYSRFIFDMNTSEQKNYPGTFASDFTTEKFSTNLPDPAIKGGKGTKWTATLTVDGEDVATCPSDGSEATLK</sequence>
<dbReference type="EMBL" id="QXGJ01000001">
    <property type="protein sequence ID" value="RSX52535.1"/>
    <property type="molecule type" value="Genomic_DNA"/>
</dbReference>
<keyword evidence="2" id="KW-1185">Reference proteome</keyword>
<proteinExistence type="predicted"/>
<evidence type="ECO:0000313" key="1">
    <source>
        <dbReference type="EMBL" id="RSX52535.1"/>
    </source>
</evidence>
<name>A0A430FI10_9BIFI</name>
<reference evidence="1 2" key="1">
    <citation type="submission" date="2018-09" db="EMBL/GenBank/DDBJ databases">
        <title>Characterization of the phylogenetic diversity of five novel species belonging to the genus Bifidobacterium.</title>
        <authorList>
            <person name="Lugli G.A."/>
            <person name="Duranti S."/>
            <person name="Milani C."/>
        </authorList>
    </citation>
    <scope>NUCLEOTIDE SEQUENCE [LARGE SCALE GENOMIC DNA]</scope>
    <source>
        <strain evidence="1 2">2028B</strain>
    </source>
</reference>
<comment type="caution">
    <text evidence="1">The sequence shown here is derived from an EMBL/GenBank/DDBJ whole genome shotgun (WGS) entry which is preliminary data.</text>
</comment>
<organism evidence="1 2">
    <name type="scientific">Bifidobacterium callimiconis</name>
    <dbReference type="NCBI Taxonomy" id="2306973"/>
    <lineage>
        <taxon>Bacteria</taxon>
        <taxon>Bacillati</taxon>
        <taxon>Actinomycetota</taxon>
        <taxon>Actinomycetes</taxon>
        <taxon>Bifidobacteriales</taxon>
        <taxon>Bifidobacteriaceae</taxon>
        <taxon>Bifidobacterium</taxon>
    </lineage>
</organism>
<dbReference type="AlphaFoldDB" id="A0A430FI10"/>
<protein>
    <submittedName>
        <fullName evidence="1">Uncharacterized protein</fullName>
    </submittedName>
</protein>
<gene>
    <name evidence="1" type="ORF">D2E23_0263</name>
</gene>
<dbReference type="Proteomes" id="UP000288607">
    <property type="component" value="Unassembled WGS sequence"/>
</dbReference>
<accession>A0A430FI10</accession>
<evidence type="ECO:0000313" key="2">
    <source>
        <dbReference type="Proteomes" id="UP000288607"/>
    </source>
</evidence>